<keyword evidence="1" id="KW-0472">Membrane</keyword>
<feature type="transmembrane region" description="Helical" evidence="1">
    <location>
        <begin position="118"/>
        <end position="140"/>
    </location>
</feature>
<reference evidence="2" key="2">
    <citation type="submission" date="2020-05" db="UniProtKB">
        <authorList>
            <consortium name="EnsemblMetazoa"/>
        </authorList>
    </citation>
    <scope>IDENTIFICATION</scope>
    <source>
        <strain evidence="2">IAEA</strain>
    </source>
</reference>
<keyword evidence="1" id="KW-0812">Transmembrane</keyword>
<organism evidence="2 3">
    <name type="scientific">Glossina pallidipes</name>
    <name type="common">Tsetse fly</name>
    <dbReference type="NCBI Taxonomy" id="7398"/>
    <lineage>
        <taxon>Eukaryota</taxon>
        <taxon>Metazoa</taxon>
        <taxon>Ecdysozoa</taxon>
        <taxon>Arthropoda</taxon>
        <taxon>Hexapoda</taxon>
        <taxon>Insecta</taxon>
        <taxon>Pterygota</taxon>
        <taxon>Neoptera</taxon>
        <taxon>Endopterygota</taxon>
        <taxon>Diptera</taxon>
        <taxon>Brachycera</taxon>
        <taxon>Muscomorpha</taxon>
        <taxon>Hippoboscoidea</taxon>
        <taxon>Glossinidae</taxon>
        <taxon>Glossina</taxon>
    </lineage>
</organism>
<keyword evidence="3" id="KW-1185">Reference proteome</keyword>
<dbReference type="AlphaFoldDB" id="A0A1B0A253"/>
<accession>A0A1B0A253</accession>
<reference evidence="3" key="1">
    <citation type="submission" date="2014-03" db="EMBL/GenBank/DDBJ databases">
        <authorList>
            <person name="Aksoy S."/>
            <person name="Warren W."/>
            <person name="Wilson R.K."/>
        </authorList>
    </citation>
    <scope>NUCLEOTIDE SEQUENCE [LARGE SCALE GENOMIC DNA]</scope>
    <source>
        <strain evidence="3">IAEA</strain>
    </source>
</reference>
<dbReference type="EnsemblMetazoa" id="GPAI032173-RA">
    <property type="protein sequence ID" value="GPAI032173-PA"/>
    <property type="gene ID" value="GPAI032173"/>
</dbReference>
<dbReference type="VEuPathDB" id="VectorBase:GPAI032173"/>
<dbReference type="Proteomes" id="UP000092445">
    <property type="component" value="Unassembled WGS sequence"/>
</dbReference>
<evidence type="ECO:0000256" key="1">
    <source>
        <dbReference type="SAM" id="Phobius"/>
    </source>
</evidence>
<keyword evidence="1" id="KW-1133">Transmembrane helix</keyword>
<protein>
    <submittedName>
        <fullName evidence="2">Uncharacterized protein</fullName>
    </submittedName>
</protein>
<evidence type="ECO:0000313" key="3">
    <source>
        <dbReference type="Proteomes" id="UP000092445"/>
    </source>
</evidence>
<evidence type="ECO:0000313" key="2">
    <source>
        <dbReference type="EnsemblMetazoa" id="GPAI032173-PA"/>
    </source>
</evidence>
<sequence length="152" mass="16965">MNSDWLKRVQGSYVYSVDASMQSLPIIFEISYPSNELFLLICLQKVLQGDIKDSAEPYIKADQHTDSRNTCISFWGFRKSQEPVNLRTSIDNNSGKPVAVVVNINIARSVTQKEKRSSLIMSSHIGILVAIGMSLLLISWNHAESVAGDSKY</sequence>
<proteinExistence type="predicted"/>
<name>A0A1B0A253_GLOPL</name>
<dbReference type="STRING" id="7398.A0A1B0A253"/>